<feature type="compositionally biased region" description="Basic and acidic residues" evidence="5">
    <location>
        <begin position="439"/>
        <end position="450"/>
    </location>
</feature>
<accession>A0AAW1KRK2</accession>
<feature type="compositionally biased region" description="Polar residues" evidence="5">
    <location>
        <begin position="809"/>
        <end position="819"/>
    </location>
</feature>
<feature type="region of interest" description="Disordered" evidence="5">
    <location>
        <begin position="326"/>
        <end position="347"/>
    </location>
</feature>
<feature type="domain" description="DBF4-type" evidence="6">
    <location>
        <begin position="242"/>
        <end position="291"/>
    </location>
</feature>
<evidence type="ECO:0000259" key="6">
    <source>
        <dbReference type="PROSITE" id="PS51265"/>
    </source>
</evidence>
<feature type="region of interest" description="Disordered" evidence="5">
    <location>
        <begin position="437"/>
        <end position="470"/>
    </location>
</feature>
<dbReference type="PANTHER" id="PTHR15375">
    <property type="entry name" value="ACTIVATOR OF S-PHASE KINASE-RELATED"/>
    <property type="match status" value="1"/>
</dbReference>
<name>A0AAW1KRK2_POPJA</name>
<dbReference type="GO" id="GO:0008270">
    <property type="term" value="F:zinc ion binding"/>
    <property type="evidence" value="ECO:0007669"/>
    <property type="project" value="UniProtKB-KW"/>
</dbReference>
<keyword evidence="2 4" id="KW-0863">Zinc-finger</keyword>
<feature type="compositionally biased region" description="Basic and acidic residues" evidence="5">
    <location>
        <begin position="748"/>
        <end position="762"/>
    </location>
</feature>
<feature type="region of interest" description="Disordered" evidence="5">
    <location>
        <begin position="796"/>
        <end position="822"/>
    </location>
</feature>
<sequence length="1127" mass="129321">MVSSSFDKKEDAAPRRKTVNKSLQPVSRNKPLIKYRFYLDVKNRVSANKLEVKIKELGGELELFLIREVTHVITDREECYSNKGGGFYPKTPQSVTNVSCHNVTGNAAEDTPTRGRPKTRADAMLERARKTSTVISKDPLEQARNWRITIWTVEKALTWLDKLKLSVKVSIKKKNCKIFELKAPYIKFETFDRQTRPVFQEIRNWPIFNVFGSAGDPGIVSRSLVERNMTRKTRSNHPRINAALQPGYCEVCRVEYPRLDEHLESDKHLNFIKDSSNFLQLDTLINNTANIDNFLKINGVASMDELNSIKRSTYKKMPRTRTISLTDKIKNSPLSPTGSESAGHRLRSRRQCSIHSYLGSITDDDGHLSGFESPRESRELRSSTRQLLKLVENEQKDTWDSGRPKRTCIKQKRSSAEERLVLDNRMYYKVEVLSNKLRSSSDKTRDEPVRRTQTPAPQEHKENNKDKSLIVKFKRMRSSELKQLNNEAENFLFPKKDESSSEEDPDADGPDTTVSLRDGDSTVLLSSETDEPREEEVKHLDEASLDSNWSESSVKKRKRRTHAEAFISDNQKYYKFETPGSRLRYHGSYLPPIANVQKSPKHNGEYTNKAHKAHEKDATKKEKKEINTVKLDLEELQFSFEKVPQSEPWYQTFRRQDQGQEYYTCFSDSGYWKPFLLPYQMGPIPPLDPRLCIKAYQAVKKHFIDPSSASTSAGTNTPDPHCQDDNSMDIQEDCSKTSEDSILTANSKTDDECRTSETDQMKAKKKRRGIVLSKNPRKSPRQHASTLAILSSLIHQRKRRNDANRCRSSELNSSKQSLPSIPEVNEDKEVLSKEELDYDRIAQSMDDVLSSIKDMDQLEISPDENVVIDMNRKLSAIDILEDYDKKQKDNAGNPIKRVYASGKKPGRKKKKKNRTGWPNKKDRRTKKGNETLKEEEPDDNSTVDSMSVNADSDFVEDNCDDGNEEVNSEVANRGGNRINNSIDQSNNSVQLNVNNTGNVQTSRVTTTENKLKQDRVNTVYVNDNCTDKVCGKESNDRIVDLDRWENAEKVLSAKVTNNEINSDIQFQPYVRVQKLDSGGVSAKRSNRQRLRNSSSPHRTVKRPRRMPASPKSPRMLRKPRGRWYRER</sequence>
<dbReference type="Gene3D" id="6.10.250.3410">
    <property type="entry name" value="DBF zinc finger"/>
    <property type="match status" value="1"/>
</dbReference>
<feature type="region of interest" description="Disordered" evidence="5">
    <location>
        <begin position="1"/>
        <end position="25"/>
    </location>
</feature>
<feature type="compositionally biased region" description="Basic residues" evidence="5">
    <location>
        <begin position="904"/>
        <end position="914"/>
    </location>
</feature>
<feature type="region of interest" description="Disordered" evidence="5">
    <location>
        <begin position="706"/>
        <end position="767"/>
    </location>
</feature>
<evidence type="ECO:0000256" key="2">
    <source>
        <dbReference type="ARBA" id="ARBA00022771"/>
    </source>
</evidence>
<dbReference type="PROSITE" id="PS51265">
    <property type="entry name" value="ZF_DBF4"/>
    <property type="match status" value="1"/>
</dbReference>
<dbReference type="GO" id="GO:0010571">
    <property type="term" value="P:positive regulation of nuclear cell cycle DNA replication"/>
    <property type="evidence" value="ECO:0007669"/>
    <property type="project" value="TreeGrafter"/>
</dbReference>
<organism evidence="7 8">
    <name type="scientific">Popillia japonica</name>
    <name type="common">Japanese beetle</name>
    <dbReference type="NCBI Taxonomy" id="7064"/>
    <lineage>
        <taxon>Eukaryota</taxon>
        <taxon>Metazoa</taxon>
        <taxon>Ecdysozoa</taxon>
        <taxon>Arthropoda</taxon>
        <taxon>Hexapoda</taxon>
        <taxon>Insecta</taxon>
        <taxon>Pterygota</taxon>
        <taxon>Neoptera</taxon>
        <taxon>Endopterygota</taxon>
        <taxon>Coleoptera</taxon>
        <taxon>Polyphaga</taxon>
        <taxon>Scarabaeiformia</taxon>
        <taxon>Scarabaeidae</taxon>
        <taxon>Rutelinae</taxon>
        <taxon>Popillia</taxon>
    </lineage>
</organism>
<dbReference type="InterPro" id="IPR051590">
    <property type="entry name" value="Replication_Regulatory_Kinase"/>
</dbReference>
<feature type="compositionally biased region" description="Basic and acidic residues" evidence="5">
    <location>
        <begin position="1"/>
        <end position="14"/>
    </location>
</feature>
<protein>
    <submittedName>
        <fullName evidence="7">DBF zinc finger</fullName>
    </submittedName>
</protein>
<dbReference type="EMBL" id="JASPKY010000183">
    <property type="protein sequence ID" value="KAK9722954.1"/>
    <property type="molecule type" value="Genomic_DNA"/>
</dbReference>
<evidence type="ECO:0000256" key="1">
    <source>
        <dbReference type="ARBA" id="ARBA00022723"/>
    </source>
</evidence>
<dbReference type="FunFam" id="6.10.250.3410:FF:000001">
    <property type="entry name" value="Protein DBF4 homolog A"/>
    <property type="match status" value="1"/>
</dbReference>
<dbReference type="GO" id="GO:0031431">
    <property type="term" value="C:Dbf4-dependent protein kinase complex"/>
    <property type="evidence" value="ECO:0007669"/>
    <property type="project" value="TreeGrafter"/>
</dbReference>
<dbReference type="InterPro" id="IPR006572">
    <property type="entry name" value="Znf_DBF"/>
</dbReference>
<gene>
    <name evidence="7" type="ORF">QE152_g19445</name>
</gene>
<evidence type="ECO:0000256" key="5">
    <source>
        <dbReference type="SAM" id="MobiDB-lite"/>
    </source>
</evidence>
<keyword evidence="8" id="KW-1185">Reference proteome</keyword>
<dbReference type="GO" id="GO:1901987">
    <property type="term" value="P:regulation of cell cycle phase transition"/>
    <property type="evidence" value="ECO:0007669"/>
    <property type="project" value="TreeGrafter"/>
</dbReference>
<dbReference type="GO" id="GO:0003676">
    <property type="term" value="F:nucleic acid binding"/>
    <property type="evidence" value="ECO:0007669"/>
    <property type="project" value="InterPro"/>
</dbReference>
<dbReference type="AlphaFoldDB" id="A0AAW1KRK2"/>
<feature type="compositionally biased region" description="Basic residues" evidence="5">
    <location>
        <begin position="1114"/>
        <end position="1127"/>
    </location>
</feature>
<evidence type="ECO:0000313" key="8">
    <source>
        <dbReference type="Proteomes" id="UP001458880"/>
    </source>
</evidence>
<dbReference type="SMART" id="SM00586">
    <property type="entry name" value="ZnF_DBF"/>
    <property type="match status" value="1"/>
</dbReference>
<dbReference type="Pfam" id="PF07535">
    <property type="entry name" value="zf-DBF"/>
    <property type="match status" value="1"/>
</dbReference>
<proteinExistence type="predicted"/>
<feature type="region of interest" description="Disordered" evidence="5">
    <location>
        <begin position="485"/>
        <end position="561"/>
    </location>
</feature>
<feature type="region of interest" description="Disordered" evidence="5">
    <location>
        <begin position="1077"/>
        <end position="1127"/>
    </location>
</feature>
<feature type="region of interest" description="Disordered" evidence="5">
    <location>
        <begin position="887"/>
        <end position="946"/>
    </location>
</feature>
<feature type="compositionally biased region" description="Acidic residues" evidence="5">
    <location>
        <begin position="500"/>
        <end position="509"/>
    </location>
</feature>
<reference evidence="7 8" key="1">
    <citation type="journal article" date="2024" name="BMC Genomics">
        <title>De novo assembly and annotation of Popillia japonica's genome with initial clues to its potential as an invasive pest.</title>
        <authorList>
            <person name="Cucini C."/>
            <person name="Boschi S."/>
            <person name="Funari R."/>
            <person name="Cardaioli E."/>
            <person name="Iannotti N."/>
            <person name="Marturano G."/>
            <person name="Paoli F."/>
            <person name="Bruttini M."/>
            <person name="Carapelli A."/>
            <person name="Frati F."/>
            <person name="Nardi F."/>
        </authorList>
    </citation>
    <scope>NUCLEOTIDE SEQUENCE [LARGE SCALE GENOMIC DNA]</scope>
    <source>
        <strain evidence="7">DMR45628</strain>
    </source>
</reference>
<dbReference type="InterPro" id="IPR038545">
    <property type="entry name" value="Znf_DBF_sf"/>
</dbReference>
<keyword evidence="3" id="KW-0862">Zinc</keyword>
<feature type="compositionally biased region" description="Basic and acidic residues" evidence="5">
    <location>
        <begin position="458"/>
        <end position="469"/>
    </location>
</feature>
<dbReference type="PANTHER" id="PTHR15375:SF26">
    <property type="entry name" value="PROTEIN CHIFFON"/>
    <property type="match status" value="1"/>
</dbReference>
<dbReference type="Proteomes" id="UP001458880">
    <property type="component" value="Unassembled WGS sequence"/>
</dbReference>
<dbReference type="GO" id="GO:0043539">
    <property type="term" value="F:protein serine/threonine kinase activator activity"/>
    <property type="evidence" value="ECO:0007669"/>
    <property type="project" value="TreeGrafter"/>
</dbReference>
<feature type="compositionally biased region" description="Polar residues" evidence="5">
    <location>
        <begin position="707"/>
        <end position="718"/>
    </location>
</feature>
<evidence type="ECO:0000256" key="4">
    <source>
        <dbReference type="PROSITE-ProRule" id="PRU00600"/>
    </source>
</evidence>
<comment type="caution">
    <text evidence="7">The sequence shown here is derived from an EMBL/GenBank/DDBJ whole genome shotgun (WGS) entry which is preliminary data.</text>
</comment>
<evidence type="ECO:0000256" key="3">
    <source>
        <dbReference type="ARBA" id="ARBA00022833"/>
    </source>
</evidence>
<keyword evidence="1" id="KW-0479">Metal-binding</keyword>
<evidence type="ECO:0000313" key="7">
    <source>
        <dbReference type="EMBL" id="KAK9722954.1"/>
    </source>
</evidence>